<evidence type="ECO:0000313" key="1">
    <source>
        <dbReference type="EMBL" id="KAJ8913335.1"/>
    </source>
</evidence>
<proteinExistence type="predicted"/>
<reference evidence="1 2" key="1">
    <citation type="journal article" date="2023" name="Insect Mol. Biol.">
        <title>Genome sequencing provides insights into the evolution of gene families encoding plant cell wall-degrading enzymes in longhorned beetles.</title>
        <authorList>
            <person name="Shin N.R."/>
            <person name="Okamura Y."/>
            <person name="Kirsch R."/>
            <person name="Pauchet Y."/>
        </authorList>
    </citation>
    <scope>NUCLEOTIDE SEQUENCE [LARGE SCALE GENOMIC DNA]</scope>
    <source>
        <strain evidence="1">EAD_L_NR</strain>
    </source>
</reference>
<gene>
    <name evidence="1" type="ORF">NQ315_013306</name>
</gene>
<dbReference type="Proteomes" id="UP001159042">
    <property type="component" value="Unassembled WGS sequence"/>
</dbReference>
<protein>
    <submittedName>
        <fullName evidence="1">Uncharacterized protein</fullName>
    </submittedName>
</protein>
<dbReference type="PANTHER" id="PTHR31025:SF9">
    <property type="entry name" value="SI:DKEY-286J15.1"/>
    <property type="match status" value="1"/>
</dbReference>
<comment type="caution">
    <text evidence="1">The sequence shown here is derived from an EMBL/GenBank/DDBJ whole genome shotgun (WGS) entry which is preliminary data.</text>
</comment>
<dbReference type="PANTHER" id="PTHR31025">
    <property type="entry name" value="SI:CH211-196P9.1-RELATED"/>
    <property type="match status" value="1"/>
</dbReference>
<evidence type="ECO:0000313" key="2">
    <source>
        <dbReference type="Proteomes" id="UP001159042"/>
    </source>
</evidence>
<name>A0AAV8VGT4_9CUCU</name>
<keyword evidence="2" id="KW-1185">Reference proteome</keyword>
<accession>A0AAV8VGT4</accession>
<sequence length="477" mass="54957">MIPSLSEEHLKELVPLVGQRIKLKEKMEEHMEIIVSEVSEGTPSVSSVQSEVQSNVSESADEPFIIDENTPVEMIPEGDLLNMSFDLIVRPKFSDFDLYTLLQTSPLGNSVLNFYKSKQCLDNTRRSRLVDIVIKHLYTYIIKHRLKHDDYIILASKIIQLFPNEVTGTYYVPSVPKNLSPNGKSILARGKLVDKCRNIIHKCGEASVIRRKHINKNDDFNWLKYNTEPWATVIQKWNHTFTLRRKQKYHSVSEMIRAWPVLNDLRAEVLINCDFEKLFPKSVLNFFLHWQTFFETLLKQIEVSELTAKNLIETLETCQSEDGKLAIQITLLSHLIPPRGRLKVANHHWKFSILEAVEAIVVNAKDAGQVNELIERQRDKAAAHKQTVQPYLLLVGPLEDPQSFFIVIDTIKYELDSAKKAFDTLFKIFHVLDAKYPIQAEHIWVLIQKGLYKVSTPQDIVPPYILHILNSVETAIQ</sequence>
<organism evidence="1 2">
    <name type="scientific">Exocentrus adspersus</name>
    <dbReference type="NCBI Taxonomy" id="1586481"/>
    <lineage>
        <taxon>Eukaryota</taxon>
        <taxon>Metazoa</taxon>
        <taxon>Ecdysozoa</taxon>
        <taxon>Arthropoda</taxon>
        <taxon>Hexapoda</taxon>
        <taxon>Insecta</taxon>
        <taxon>Pterygota</taxon>
        <taxon>Neoptera</taxon>
        <taxon>Endopterygota</taxon>
        <taxon>Coleoptera</taxon>
        <taxon>Polyphaga</taxon>
        <taxon>Cucujiformia</taxon>
        <taxon>Chrysomeloidea</taxon>
        <taxon>Cerambycidae</taxon>
        <taxon>Lamiinae</taxon>
        <taxon>Acanthocinini</taxon>
        <taxon>Exocentrus</taxon>
    </lineage>
</organism>
<dbReference type="AlphaFoldDB" id="A0AAV8VGT4"/>
<dbReference type="EMBL" id="JANEYG010000096">
    <property type="protein sequence ID" value="KAJ8913335.1"/>
    <property type="molecule type" value="Genomic_DNA"/>
</dbReference>